<dbReference type="Gene3D" id="1.20.1250.20">
    <property type="entry name" value="MFS general substrate transporter like domains"/>
    <property type="match status" value="2"/>
</dbReference>
<feature type="region of interest" description="Disordered" evidence="3">
    <location>
        <begin position="1"/>
        <end position="95"/>
    </location>
</feature>
<feature type="transmembrane region" description="Helical" evidence="4">
    <location>
        <begin position="338"/>
        <end position="355"/>
    </location>
</feature>
<dbReference type="InterPro" id="IPR036259">
    <property type="entry name" value="MFS_trans_sf"/>
</dbReference>
<comment type="caution">
    <text evidence="5">The sequence shown here is derived from an EMBL/GenBank/DDBJ whole genome shotgun (WGS) entry which is preliminary data.</text>
</comment>
<dbReference type="PANTHER" id="PTHR11360:SF287">
    <property type="entry name" value="MFS MONOCARBOXYLATE TRANSPORTER"/>
    <property type="match status" value="1"/>
</dbReference>
<dbReference type="SUPFAM" id="SSF103473">
    <property type="entry name" value="MFS general substrate transporter"/>
    <property type="match status" value="1"/>
</dbReference>
<protein>
    <recommendedName>
        <fullName evidence="7">Major facilitator superfamily transporter</fullName>
    </recommendedName>
</protein>
<keyword evidence="6" id="KW-1185">Reference proteome</keyword>
<feature type="transmembrane region" description="Helical" evidence="4">
    <location>
        <begin position="272"/>
        <end position="290"/>
    </location>
</feature>
<evidence type="ECO:0000256" key="2">
    <source>
        <dbReference type="ARBA" id="ARBA00006727"/>
    </source>
</evidence>
<feature type="compositionally biased region" description="Low complexity" evidence="3">
    <location>
        <begin position="68"/>
        <end position="85"/>
    </location>
</feature>
<feature type="transmembrane region" description="Helical" evidence="4">
    <location>
        <begin position="440"/>
        <end position="464"/>
    </location>
</feature>
<feature type="transmembrane region" description="Helical" evidence="4">
    <location>
        <begin position="179"/>
        <end position="197"/>
    </location>
</feature>
<evidence type="ECO:0000313" key="5">
    <source>
        <dbReference type="EMBL" id="CAK7208267.1"/>
    </source>
</evidence>
<feature type="region of interest" description="Disordered" evidence="3">
    <location>
        <begin position="299"/>
        <end position="323"/>
    </location>
</feature>
<keyword evidence="4" id="KW-0812">Transmembrane</keyword>
<gene>
    <name evidence="5" type="ORF">SEUCBS140593_000115</name>
</gene>
<keyword evidence="4" id="KW-0472">Membrane</keyword>
<reference evidence="5 6" key="1">
    <citation type="submission" date="2024-01" db="EMBL/GenBank/DDBJ databases">
        <authorList>
            <person name="Allen C."/>
            <person name="Tagirdzhanova G."/>
        </authorList>
    </citation>
    <scope>NUCLEOTIDE SEQUENCE [LARGE SCALE GENOMIC DNA]</scope>
</reference>
<feature type="transmembrane region" description="Helical" evidence="4">
    <location>
        <begin position="148"/>
        <end position="167"/>
    </location>
</feature>
<feature type="transmembrane region" description="Helical" evidence="4">
    <location>
        <begin position="239"/>
        <end position="260"/>
    </location>
</feature>
<name>A0ABP0AM95_9PEZI</name>
<feature type="transmembrane region" description="Helical" evidence="4">
    <location>
        <begin position="103"/>
        <end position="128"/>
    </location>
</feature>
<comment type="similarity">
    <text evidence="2">Belongs to the major facilitator superfamily. Monocarboxylate porter (TC 2.A.1.13) family.</text>
</comment>
<evidence type="ECO:0000256" key="1">
    <source>
        <dbReference type="ARBA" id="ARBA00004141"/>
    </source>
</evidence>
<proteinExistence type="inferred from homology"/>
<feature type="transmembrane region" description="Helical" evidence="4">
    <location>
        <begin position="203"/>
        <end position="227"/>
    </location>
</feature>
<evidence type="ECO:0000256" key="4">
    <source>
        <dbReference type="SAM" id="Phobius"/>
    </source>
</evidence>
<comment type="subcellular location">
    <subcellularLocation>
        <location evidence="1">Membrane</location>
        <topology evidence="1">Multi-pass membrane protein</topology>
    </subcellularLocation>
</comment>
<feature type="transmembrane region" description="Helical" evidence="4">
    <location>
        <begin position="519"/>
        <end position="541"/>
    </location>
</feature>
<feature type="transmembrane region" description="Helical" evidence="4">
    <location>
        <begin position="410"/>
        <end position="428"/>
    </location>
</feature>
<feature type="transmembrane region" description="Helical" evidence="4">
    <location>
        <begin position="375"/>
        <end position="398"/>
    </location>
</feature>
<dbReference type="InterPro" id="IPR011701">
    <property type="entry name" value="MFS"/>
</dbReference>
<dbReference type="PANTHER" id="PTHR11360">
    <property type="entry name" value="MONOCARBOXYLATE TRANSPORTER"/>
    <property type="match status" value="1"/>
</dbReference>
<dbReference type="Pfam" id="PF07690">
    <property type="entry name" value="MFS_1"/>
    <property type="match status" value="2"/>
</dbReference>
<accession>A0ABP0AM95</accession>
<feature type="transmembrane region" description="Helical" evidence="4">
    <location>
        <begin position="476"/>
        <end position="499"/>
    </location>
</feature>
<keyword evidence="4" id="KW-1133">Transmembrane helix</keyword>
<dbReference type="Proteomes" id="UP001642482">
    <property type="component" value="Unassembled WGS sequence"/>
</dbReference>
<evidence type="ECO:0000256" key="3">
    <source>
        <dbReference type="SAM" id="MobiDB-lite"/>
    </source>
</evidence>
<dbReference type="InterPro" id="IPR050327">
    <property type="entry name" value="Proton-linked_MCT"/>
</dbReference>
<evidence type="ECO:0008006" key="7">
    <source>
        <dbReference type="Google" id="ProtNLM"/>
    </source>
</evidence>
<feature type="compositionally biased region" description="Polar residues" evidence="3">
    <location>
        <begin position="58"/>
        <end position="67"/>
    </location>
</feature>
<dbReference type="EMBL" id="CAWUHD010000001">
    <property type="protein sequence ID" value="CAK7208267.1"/>
    <property type="molecule type" value="Genomic_DNA"/>
</dbReference>
<sequence>MPADVELDSLPSPEPAATSRLVGSRTAPTFRSIRQKSSGAVHRLTGQRNVRLAETRQQHTGSNYEPRSSSPGQGMGEPPSSSPSPDLITYGGRTVPPPDRGRGAYLVLAACSLAQAPIWGYSLSFGVFRQYYATHSLIDASPGSVTSIGTSQTGVMYLAVPVVMAILTRFPRLRPWCGPLGLIVSVASIAGSSAPGASESDSAAALIATQGVLYALGCALLFGAASLCLDDWFIERKGFAYGVMWAAKSTVGGGMPLLVAVLLEKYGVEATLRGWAVASAIMALLVLLFLRPRVPEGLTPDNHASSSNENEDNENNSDSPAPVATSTASSLVFFRRPLFWMLMVGNVIQSLGYQMPNTYLSAYAVSLGLEQSTALSTYAGPLLLALFSVASVPGTMVMGMLGDRLPATTVVLISSVGSAVSVFALWYVSDLTSFHGNPLAILIAFALAYGFFAGGFSSTWSAVLHDMKRRDETANTGLVFGMLMGGRGLGFVLSGPISGALLAAGANGRSKTSVVVGEYAPVILCTGTTAILGAWGSLWSLGRPCRRLARRVAVIFRGRRSS</sequence>
<evidence type="ECO:0000313" key="6">
    <source>
        <dbReference type="Proteomes" id="UP001642482"/>
    </source>
</evidence>
<organism evidence="5 6">
    <name type="scientific">Sporothrix eucalyptigena</name>
    <dbReference type="NCBI Taxonomy" id="1812306"/>
    <lineage>
        <taxon>Eukaryota</taxon>
        <taxon>Fungi</taxon>
        <taxon>Dikarya</taxon>
        <taxon>Ascomycota</taxon>
        <taxon>Pezizomycotina</taxon>
        <taxon>Sordariomycetes</taxon>
        <taxon>Sordariomycetidae</taxon>
        <taxon>Ophiostomatales</taxon>
        <taxon>Ophiostomataceae</taxon>
        <taxon>Sporothrix</taxon>
    </lineage>
</organism>